<evidence type="ECO:0000256" key="14">
    <source>
        <dbReference type="ARBA" id="ARBA00033444"/>
    </source>
</evidence>
<evidence type="ECO:0000256" key="11">
    <source>
        <dbReference type="ARBA" id="ARBA00022916"/>
    </source>
</evidence>
<evidence type="ECO:0000256" key="10">
    <source>
        <dbReference type="ARBA" id="ARBA00022692"/>
    </source>
</evidence>
<evidence type="ECO:0000256" key="2">
    <source>
        <dbReference type="ARBA" id="ARBA00004377"/>
    </source>
</evidence>
<organism evidence="16 17">
    <name type="scientific">Pseudidiomarina aquimaris</name>
    <dbReference type="NCBI Taxonomy" id="641841"/>
    <lineage>
        <taxon>Bacteria</taxon>
        <taxon>Pseudomonadati</taxon>
        <taxon>Pseudomonadota</taxon>
        <taxon>Gammaproteobacteria</taxon>
        <taxon>Alteromonadales</taxon>
        <taxon>Idiomarinaceae</taxon>
        <taxon>Pseudidiomarina</taxon>
    </lineage>
</organism>
<keyword evidence="17" id="KW-1185">Reference proteome</keyword>
<comment type="similarity">
    <text evidence="4 15">Belongs to the AcsB/BcsB family.</text>
</comment>
<dbReference type="GO" id="GO:0030244">
    <property type="term" value="P:cellulose biosynthetic process"/>
    <property type="evidence" value="ECO:0007669"/>
    <property type="project" value="UniProtKB-KW"/>
</dbReference>
<dbReference type="GO" id="GO:0006011">
    <property type="term" value="P:UDP-alpha-D-glucose metabolic process"/>
    <property type="evidence" value="ECO:0007669"/>
    <property type="project" value="InterPro"/>
</dbReference>
<dbReference type="PRINTS" id="PR01440">
    <property type="entry name" value="CELLSNTHASEB"/>
</dbReference>
<sequence>MRMSWTLPWLFLTVLLGSAPVLAQVENQEKMLEEWQKLPRWQEDYSLNAAANSQQLRIDGLRPEMTIGFGGRYDRVVEGAELDLAFMISPAMVDTVSQLRVSMNEEVIGSVSLQKSMANTVQRRSFNIDPRLFTSYNQLRLELISEVFNGQCTLASPAAWIEFLDDSTLTLDYQQLRVANELSYFPEPWFDRNDFSAVNLNFVSFGVPTMATAEAHAVLASYFGQVADWRAVTVEHYDVEPAIGSLLQDHEWRQQWPQDHAIMTLTNEQRPRPFHRLEKVTAPTVRVVPNPAYPAYKLLLIAAPDEEQLRATVSTFVLSNQTMSGDQVVVEPQALAPRDAYQAPRWVSTERPVQISELVDHPSELQRSARNTAPVNVELRLPPDLFIWQRNGIPLDLRFRYTPPLSEDESRMLVSINNEFIKAFDLNETGSENNEERLRIPILSGSLLPEDDNVTLPSFRLGAVNNMEFRFDFGNVSDVCSTPPLLNSQGVIEGDSTIDLRGYDNYVALPDVQLFMKTGYPFTRWDDLSQTLVVVPEQLNGDLYVTLLMTLAKLSGATGYPATQLELVSAANLPETTDKDVLLIGSQSLQRFLKAYGTAELDRQIEKQRLAGREQLLYSPQLALRNSGPSAAVVGFRSPFAEQRSVVAVTATTDSYLDRYRQALISDTLSNEMTGFLAVLTPARVSSFEPQESYYVGNLSWWNRLMYHLAKYPVLVTVLALLALLVLVIALYRLFVAKVRTRQ</sequence>
<dbReference type="UniPathway" id="UPA00694"/>
<keyword evidence="7 15" id="KW-1003">Cell membrane</keyword>
<accession>A0A432XPM6</accession>
<evidence type="ECO:0000256" key="6">
    <source>
        <dbReference type="ARBA" id="ARBA00021844"/>
    </source>
</evidence>
<feature type="transmembrane region" description="Helical" evidence="15">
    <location>
        <begin position="712"/>
        <end position="735"/>
    </location>
</feature>
<evidence type="ECO:0000256" key="15">
    <source>
        <dbReference type="RuleBase" id="RU365021"/>
    </source>
</evidence>
<evidence type="ECO:0000313" key="17">
    <source>
        <dbReference type="Proteomes" id="UP000286678"/>
    </source>
</evidence>
<dbReference type="Gene3D" id="2.60.120.260">
    <property type="entry name" value="Galactose-binding domain-like"/>
    <property type="match status" value="2"/>
</dbReference>
<reference evidence="17" key="1">
    <citation type="journal article" date="2018" name="Front. Microbiol.">
        <title>Genome-Based Analysis Reveals the Taxonomy and Diversity of the Family Idiomarinaceae.</title>
        <authorList>
            <person name="Liu Y."/>
            <person name="Lai Q."/>
            <person name="Shao Z."/>
        </authorList>
    </citation>
    <scope>NUCLEOTIDE SEQUENCE [LARGE SCALE GENOMIC DNA]</scope>
    <source>
        <strain evidence="17">SW15</strain>
    </source>
</reference>
<evidence type="ECO:0000256" key="7">
    <source>
        <dbReference type="ARBA" id="ARBA00022475"/>
    </source>
</evidence>
<evidence type="ECO:0000256" key="8">
    <source>
        <dbReference type="ARBA" id="ARBA00022519"/>
    </source>
</evidence>
<evidence type="ECO:0000256" key="12">
    <source>
        <dbReference type="ARBA" id="ARBA00022989"/>
    </source>
</evidence>
<comment type="function">
    <text evidence="1 15">Binds the cellulose synthase activator, bis-(3'-5') cyclic diguanylic acid (c-di-GMP).</text>
</comment>
<keyword evidence="8 15" id="KW-0997">Cell inner membrane</keyword>
<evidence type="ECO:0000256" key="5">
    <source>
        <dbReference type="ARBA" id="ARBA00011437"/>
    </source>
</evidence>
<dbReference type="GO" id="GO:0005886">
    <property type="term" value="C:plasma membrane"/>
    <property type="evidence" value="ECO:0007669"/>
    <property type="project" value="UniProtKB-SubCell"/>
</dbReference>
<comment type="subunit">
    <text evidence="5 15">Tightly associated with the cellulose synthase catalytic subunit.</text>
</comment>
<proteinExistence type="inferred from homology"/>
<keyword evidence="12 15" id="KW-1133">Transmembrane helix</keyword>
<keyword evidence="10 15" id="KW-0812">Transmembrane</keyword>
<comment type="subcellular location">
    <subcellularLocation>
        <location evidence="2">Cell inner membrane</location>
        <topology evidence="2">Single-pass membrane protein</topology>
    </subcellularLocation>
</comment>
<keyword evidence="9 15" id="KW-0973">c-di-GMP</keyword>
<protein>
    <recommendedName>
        <fullName evidence="6 15">Cyclic di-GMP-binding protein</fullName>
    </recommendedName>
    <alternativeName>
        <fullName evidence="14 15">Cellulose synthase regulatory subunit</fullName>
    </alternativeName>
</protein>
<evidence type="ECO:0000256" key="3">
    <source>
        <dbReference type="ARBA" id="ARBA00005186"/>
    </source>
</evidence>
<name>A0A432XPM6_9GAMM</name>
<evidence type="ECO:0000256" key="13">
    <source>
        <dbReference type="ARBA" id="ARBA00023136"/>
    </source>
</evidence>
<dbReference type="InterPro" id="IPR003920">
    <property type="entry name" value="Cell_synth_B"/>
</dbReference>
<keyword evidence="11 15" id="KW-0135">Cellulose biosynthesis</keyword>
<dbReference type="PANTHER" id="PTHR39083:SF1">
    <property type="entry name" value="CYCLIC DI-GMP-BINDING PROTEIN"/>
    <property type="match status" value="1"/>
</dbReference>
<dbReference type="Proteomes" id="UP000286678">
    <property type="component" value="Unassembled WGS sequence"/>
</dbReference>
<dbReference type="PANTHER" id="PTHR39083">
    <property type="entry name" value="CYCLIC DI-GMP-BINDING PROTEIN"/>
    <property type="match status" value="1"/>
</dbReference>
<feature type="chain" id="PRO_5018816599" description="Cyclic di-GMP-binding protein" evidence="15">
    <location>
        <begin position="24"/>
        <end position="743"/>
    </location>
</feature>
<evidence type="ECO:0000256" key="9">
    <source>
        <dbReference type="ARBA" id="ARBA00022636"/>
    </source>
</evidence>
<comment type="caution">
    <text evidence="16">The sequence shown here is derived from an EMBL/GenBank/DDBJ whole genome shotgun (WGS) entry which is preliminary data.</text>
</comment>
<comment type="pathway">
    <text evidence="3 15">Glycan metabolism; bacterial cellulose biosynthesis.</text>
</comment>
<dbReference type="AlphaFoldDB" id="A0A432XPM6"/>
<evidence type="ECO:0000256" key="1">
    <source>
        <dbReference type="ARBA" id="ARBA00002057"/>
    </source>
</evidence>
<evidence type="ECO:0000256" key="4">
    <source>
        <dbReference type="ARBA" id="ARBA00010714"/>
    </source>
</evidence>
<keyword evidence="13 15" id="KW-0472">Membrane</keyword>
<dbReference type="EMBL" id="PIPT01000001">
    <property type="protein sequence ID" value="RUO50613.1"/>
    <property type="molecule type" value="Genomic_DNA"/>
</dbReference>
<keyword evidence="15" id="KW-0732">Signal</keyword>
<dbReference type="InterPro" id="IPR018513">
    <property type="entry name" value="Cell_synthase_bac"/>
</dbReference>
<feature type="signal peptide" evidence="15">
    <location>
        <begin position="1"/>
        <end position="23"/>
    </location>
</feature>
<dbReference type="Pfam" id="PF03170">
    <property type="entry name" value="BcsB"/>
    <property type="match status" value="1"/>
</dbReference>
<gene>
    <name evidence="16" type="ORF">CWE21_00470</name>
</gene>
<evidence type="ECO:0000313" key="16">
    <source>
        <dbReference type="EMBL" id="RUO50613.1"/>
    </source>
</evidence>